<name>Q6CN43_KLULA</name>
<proteinExistence type="predicted"/>
<dbReference type="AlphaFoldDB" id="Q6CN43"/>
<gene>
    <name evidence="6" type="ORF">KLLA0_E15423g</name>
</gene>
<dbReference type="KEGG" id="kla:KLLA0_E15423g"/>
<evidence type="ECO:0000256" key="4">
    <source>
        <dbReference type="ARBA" id="ARBA00023136"/>
    </source>
</evidence>
<dbReference type="OMA" id="YNLALFW"/>
<accession>Q6CN43</accession>
<feature type="transmembrane region" description="Helical" evidence="5">
    <location>
        <begin position="25"/>
        <end position="48"/>
    </location>
</feature>
<evidence type="ECO:0000256" key="2">
    <source>
        <dbReference type="ARBA" id="ARBA00022692"/>
    </source>
</evidence>
<protein>
    <submittedName>
        <fullName evidence="6">KLLA0E15423p</fullName>
    </submittedName>
</protein>
<keyword evidence="7" id="KW-1185">Reference proteome</keyword>
<feature type="transmembrane region" description="Helical" evidence="5">
    <location>
        <begin position="60"/>
        <end position="80"/>
    </location>
</feature>
<evidence type="ECO:0000313" key="6">
    <source>
        <dbReference type="EMBL" id="CAG99733.1"/>
    </source>
</evidence>
<dbReference type="GO" id="GO:0016020">
    <property type="term" value="C:membrane"/>
    <property type="evidence" value="ECO:0007669"/>
    <property type="project" value="UniProtKB-SubCell"/>
</dbReference>
<comment type="subcellular location">
    <subcellularLocation>
        <location evidence="1">Membrane</location>
        <topology evidence="1">Multi-pass membrane protein</topology>
    </subcellularLocation>
</comment>
<dbReference type="Pfam" id="PF03619">
    <property type="entry name" value="Solute_trans_a"/>
    <property type="match status" value="1"/>
</dbReference>
<keyword evidence="4 5" id="KW-0472">Membrane</keyword>
<dbReference type="PANTHER" id="PTHR23423">
    <property type="entry name" value="ORGANIC SOLUTE TRANSPORTER-RELATED"/>
    <property type="match status" value="1"/>
</dbReference>
<dbReference type="eggNOG" id="KOG2641">
    <property type="taxonomic scope" value="Eukaryota"/>
</dbReference>
<dbReference type="EMBL" id="CR382125">
    <property type="protein sequence ID" value="CAG99733.1"/>
    <property type="molecule type" value="Genomic_DNA"/>
</dbReference>
<evidence type="ECO:0000256" key="5">
    <source>
        <dbReference type="SAM" id="Phobius"/>
    </source>
</evidence>
<dbReference type="Proteomes" id="UP000000598">
    <property type="component" value="Chromosome E"/>
</dbReference>
<evidence type="ECO:0000256" key="1">
    <source>
        <dbReference type="ARBA" id="ARBA00004141"/>
    </source>
</evidence>
<reference evidence="6 7" key="1">
    <citation type="journal article" date="2004" name="Nature">
        <title>Genome evolution in yeasts.</title>
        <authorList>
            <consortium name="Genolevures"/>
            <person name="Dujon B."/>
            <person name="Sherman D."/>
            <person name="Fischer G."/>
            <person name="Durrens P."/>
            <person name="Casaregola S."/>
            <person name="Lafontaine I."/>
            <person name="de Montigny J."/>
            <person name="Marck C."/>
            <person name="Neuveglise C."/>
            <person name="Talla E."/>
            <person name="Goffard N."/>
            <person name="Frangeul L."/>
            <person name="Aigle M."/>
            <person name="Anthouard V."/>
            <person name="Babour A."/>
            <person name="Barbe V."/>
            <person name="Barnay S."/>
            <person name="Blanchin S."/>
            <person name="Beckerich J.M."/>
            <person name="Beyne E."/>
            <person name="Bleykasten C."/>
            <person name="Boisrame A."/>
            <person name="Boyer J."/>
            <person name="Cattolico L."/>
            <person name="Confanioleri F."/>
            <person name="de Daruvar A."/>
            <person name="Despons L."/>
            <person name="Fabre E."/>
            <person name="Fairhead C."/>
            <person name="Ferry-Dumazet H."/>
            <person name="Groppi A."/>
            <person name="Hantraye F."/>
            <person name="Hennequin C."/>
            <person name="Jauniaux N."/>
            <person name="Joyet P."/>
            <person name="Kachouri R."/>
            <person name="Kerrest A."/>
            <person name="Koszul R."/>
            <person name="Lemaire M."/>
            <person name="Lesur I."/>
            <person name="Ma L."/>
            <person name="Muller H."/>
            <person name="Nicaud J.M."/>
            <person name="Nikolski M."/>
            <person name="Oztas S."/>
            <person name="Ozier-Kalogeropoulos O."/>
            <person name="Pellenz S."/>
            <person name="Potier S."/>
            <person name="Richard G.F."/>
            <person name="Straub M.L."/>
            <person name="Suleau A."/>
            <person name="Swennene D."/>
            <person name="Tekaia F."/>
            <person name="Wesolowski-Louvel M."/>
            <person name="Westhof E."/>
            <person name="Wirth B."/>
            <person name="Zeniou-Meyer M."/>
            <person name="Zivanovic I."/>
            <person name="Bolotin-Fukuhara M."/>
            <person name="Thierry A."/>
            <person name="Bouchier C."/>
            <person name="Caudron B."/>
            <person name="Scarpelli C."/>
            <person name="Gaillardin C."/>
            <person name="Weissenbach J."/>
            <person name="Wincker P."/>
            <person name="Souciet J.L."/>
        </authorList>
    </citation>
    <scope>NUCLEOTIDE SEQUENCE [LARGE SCALE GENOMIC DNA]</scope>
    <source>
        <strain evidence="7">ATCC 8585 / CBS 2359 / DSM 70799 / NBRC 1267 / NRRL Y-1140 / WM37</strain>
    </source>
</reference>
<dbReference type="InParanoid" id="Q6CN43"/>
<dbReference type="STRING" id="284590.Q6CN43"/>
<sequence>MFSFVRHFDEWNLAAITSGASLPNWLIYLCGICTIVATSISIISQCGQLWNYRIPSQQRLILRIQMMVPIFSISCFASILRPEIGAIYIDPIREIYEALVIYQFFTYLTLRLGGERNIIINIAPMYPPSRHAIPFFGRYLQRIDLSDPHDFETLKRGVLQYVWFKPVYCIGMATFEAFQWNTVWLVICYNISVTWSLYCLAMFWKCLYTELSVFKPWPKFMCVKLIIFASYWQSLIINVLTIIDVIDIHGDDKYVAFEIGNSVLCVEMIGFAIAHWYAFSSDEYGPDKYPNSGRLKILYALKDWLGFKDLWWDFKSVINGDYRDYRSFDSVESMLADRDTHSRTNRLTRGLRYTNQGMSSYWVGSSGYGSTETDNGNDLESAWTDITEGLNLPRYIPEDSNYPVVWDATSHRYDARIDDLRKQMRSK</sequence>
<dbReference type="HOGENOM" id="CLU_012923_4_0_1"/>
<keyword evidence="2 5" id="KW-0812">Transmembrane</keyword>
<dbReference type="FunCoup" id="Q6CN43">
    <property type="interactions" value="604"/>
</dbReference>
<dbReference type="SMART" id="SM01417">
    <property type="entry name" value="Solute_trans_a"/>
    <property type="match status" value="1"/>
</dbReference>
<feature type="transmembrane region" description="Helical" evidence="5">
    <location>
        <begin position="182"/>
        <end position="204"/>
    </location>
</feature>
<evidence type="ECO:0000313" key="7">
    <source>
        <dbReference type="Proteomes" id="UP000000598"/>
    </source>
</evidence>
<dbReference type="InterPro" id="IPR005178">
    <property type="entry name" value="Ostalpha/TMEM184C"/>
</dbReference>
<organism evidence="6 7">
    <name type="scientific">Kluyveromyces lactis (strain ATCC 8585 / CBS 2359 / DSM 70799 / NBRC 1267 / NRRL Y-1140 / WM37)</name>
    <name type="common">Yeast</name>
    <name type="synonym">Candida sphaerica</name>
    <dbReference type="NCBI Taxonomy" id="284590"/>
    <lineage>
        <taxon>Eukaryota</taxon>
        <taxon>Fungi</taxon>
        <taxon>Dikarya</taxon>
        <taxon>Ascomycota</taxon>
        <taxon>Saccharomycotina</taxon>
        <taxon>Saccharomycetes</taxon>
        <taxon>Saccharomycetales</taxon>
        <taxon>Saccharomycetaceae</taxon>
        <taxon>Kluyveromyces</taxon>
    </lineage>
</organism>
<evidence type="ECO:0000256" key="3">
    <source>
        <dbReference type="ARBA" id="ARBA00022989"/>
    </source>
</evidence>
<dbReference type="PaxDb" id="284590-Q6CN43"/>
<feature type="transmembrane region" description="Helical" evidence="5">
    <location>
        <begin position="225"/>
        <end position="243"/>
    </location>
</feature>
<feature type="transmembrane region" description="Helical" evidence="5">
    <location>
        <begin position="255"/>
        <end position="279"/>
    </location>
</feature>
<keyword evidence="3 5" id="KW-1133">Transmembrane helix</keyword>